<comment type="caution">
    <text evidence="3">The sequence shown here is derived from an EMBL/GenBank/DDBJ whole genome shotgun (WGS) entry which is preliminary data.</text>
</comment>
<feature type="region of interest" description="Disordered" evidence="1">
    <location>
        <begin position="73"/>
        <end position="95"/>
    </location>
</feature>
<accession>A0A5J9SLZ6</accession>
<proteinExistence type="predicted"/>
<dbReference type="PANTHER" id="PTHR35297">
    <property type="entry name" value="PROTEIN, PUTATIVE-RELATED"/>
    <property type="match status" value="1"/>
</dbReference>
<keyword evidence="5" id="KW-1185">Reference proteome</keyword>
<feature type="compositionally biased region" description="Basic and acidic residues" evidence="1">
    <location>
        <begin position="13"/>
        <end position="24"/>
    </location>
</feature>
<dbReference type="EMBL" id="RWGY01000011">
    <property type="protein sequence ID" value="TVU28095.1"/>
    <property type="molecule type" value="Genomic_DNA"/>
</dbReference>
<keyword evidence="2" id="KW-0812">Transmembrane</keyword>
<dbReference type="Proteomes" id="UP000324897">
    <property type="component" value="Chromosome 1"/>
</dbReference>
<dbReference type="AlphaFoldDB" id="A0A5J9SLZ6"/>
<name>A0A5J9SLZ6_9POAL</name>
<protein>
    <submittedName>
        <fullName evidence="3">Uncharacterized protein</fullName>
    </submittedName>
</protein>
<organism evidence="3 5">
    <name type="scientific">Eragrostis curvula</name>
    <name type="common">weeping love grass</name>
    <dbReference type="NCBI Taxonomy" id="38414"/>
    <lineage>
        <taxon>Eukaryota</taxon>
        <taxon>Viridiplantae</taxon>
        <taxon>Streptophyta</taxon>
        <taxon>Embryophyta</taxon>
        <taxon>Tracheophyta</taxon>
        <taxon>Spermatophyta</taxon>
        <taxon>Magnoliopsida</taxon>
        <taxon>Liliopsida</taxon>
        <taxon>Poales</taxon>
        <taxon>Poaceae</taxon>
        <taxon>PACMAD clade</taxon>
        <taxon>Chloridoideae</taxon>
        <taxon>Eragrostideae</taxon>
        <taxon>Eragrostidinae</taxon>
        <taxon>Eragrostis</taxon>
    </lineage>
</organism>
<evidence type="ECO:0000256" key="1">
    <source>
        <dbReference type="SAM" id="MobiDB-lite"/>
    </source>
</evidence>
<keyword evidence="2" id="KW-0472">Membrane</keyword>
<dbReference type="EMBL" id="RWGY01000652">
    <property type="protein sequence ID" value="TVT99968.1"/>
    <property type="molecule type" value="Genomic_DNA"/>
</dbReference>
<evidence type="ECO:0000256" key="2">
    <source>
        <dbReference type="SAM" id="Phobius"/>
    </source>
</evidence>
<evidence type="ECO:0000313" key="5">
    <source>
        <dbReference type="Proteomes" id="UP000324897"/>
    </source>
</evidence>
<dbReference type="Gramene" id="TVU28095">
    <property type="protein sequence ID" value="TVU28095"/>
    <property type="gene ID" value="EJB05_19604"/>
</dbReference>
<keyword evidence="2" id="KW-1133">Transmembrane helix</keyword>
<gene>
    <name evidence="4" type="ORF">EJB05_19604</name>
    <name evidence="3" type="ORF">EJB05_54639</name>
</gene>
<sequence>MQRQHGLSLGPKQLEDDANDHGNDVEQAMEAPEEVPSRVDRARSARLERAIHLIPLLTFICFLLLYLCSHDPSTSGASSLGGGEGEAANRRFRML</sequence>
<dbReference type="PANTHER" id="PTHR35297:SF13">
    <property type="entry name" value="OS02G0695600 PROTEIN"/>
    <property type="match status" value="1"/>
</dbReference>
<feature type="transmembrane region" description="Helical" evidence="2">
    <location>
        <begin position="50"/>
        <end position="67"/>
    </location>
</feature>
<feature type="region of interest" description="Disordered" evidence="1">
    <location>
        <begin position="1"/>
        <end position="39"/>
    </location>
</feature>
<reference evidence="3 5" key="1">
    <citation type="journal article" date="2019" name="Sci. Rep.">
        <title>A high-quality genome of Eragrostis curvula grass provides insights into Poaceae evolution and supports new strategies to enhance forage quality.</title>
        <authorList>
            <person name="Carballo J."/>
            <person name="Santos B.A.C.M."/>
            <person name="Zappacosta D."/>
            <person name="Garbus I."/>
            <person name="Selva J.P."/>
            <person name="Gallo C.A."/>
            <person name="Diaz A."/>
            <person name="Albertini E."/>
            <person name="Caccamo M."/>
            <person name="Echenique V."/>
        </authorList>
    </citation>
    <scope>NUCLEOTIDE SEQUENCE [LARGE SCALE GENOMIC DNA]</scope>
    <source>
        <strain evidence="5">cv. Victoria</strain>
        <tissue evidence="3">Leaf</tissue>
    </source>
</reference>
<evidence type="ECO:0000313" key="3">
    <source>
        <dbReference type="EMBL" id="TVT99968.1"/>
    </source>
</evidence>
<evidence type="ECO:0000313" key="4">
    <source>
        <dbReference type="EMBL" id="TVU28095.1"/>
    </source>
</evidence>
<dbReference type="Gramene" id="TVT99968">
    <property type="protein sequence ID" value="TVT99968"/>
    <property type="gene ID" value="EJB05_54639"/>
</dbReference>